<evidence type="ECO:0000313" key="3">
    <source>
        <dbReference type="Proteomes" id="UP000240883"/>
    </source>
</evidence>
<feature type="region of interest" description="Disordered" evidence="1">
    <location>
        <begin position="1"/>
        <end position="58"/>
    </location>
</feature>
<feature type="compositionally biased region" description="Polar residues" evidence="1">
    <location>
        <begin position="37"/>
        <end position="58"/>
    </location>
</feature>
<feature type="compositionally biased region" description="Low complexity" evidence="1">
    <location>
        <begin position="14"/>
        <end position="24"/>
    </location>
</feature>
<dbReference type="AlphaFoldDB" id="A0A2T2P2V9"/>
<evidence type="ECO:0000256" key="1">
    <source>
        <dbReference type="SAM" id="MobiDB-lite"/>
    </source>
</evidence>
<evidence type="ECO:0008006" key="4">
    <source>
        <dbReference type="Google" id="ProtNLM"/>
    </source>
</evidence>
<keyword evidence="3" id="KW-1185">Reference proteome</keyword>
<dbReference type="EMBL" id="KZ678130">
    <property type="protein sequence ID" value="PSN71969.1"/>
    <property type="molecule type" value="Genomic_DNA"/>
</dbReference>
<accession>A0A2T2P2V9</accession>
<dbReference type="InterPro" id="IPR011333">
    <property type="entry name" value="SKP1/BTB/POZ_sf"/>
</dbReference>
<dbReference type="Proteomes" id="UP000240883">
    <property type="component" value="Unassembled WGS sequence"/>
</dbReference>
<evidence type="ECO:0000313" key="2">
    <source>
        <dbReference type="EMBL" id="PSN71969.1"/>
    </source>
</evidence>
<dbReference type="Gene3D" id="3.30.710.10">
    <property type="entry name" value="Potassium Channel Kv1.1, Chain A"/>
    <property type="match status" value="1"/>
</dbReference>
<dbReference type="OrthoDB" id="3794120at2759"/>
<sequence>MKETTGHVASPGPTSSHTSTTSSSNIIEIKEPVKANSPKQGEKTSSIPTTPMDSQTLSTFDPQFRPITISTDLIDSFKPHSNLYKTSITIRYGEGFTLTHDVGLGLFCCYSGFVQQLFKSADPLKKQYTNYITLIEEVQKLTHLAEFSGSESGKMSEASVKKAFELIIKCYNRFPLQQYHAWVQKKLKQAVDSVFQDNKNLTVTPSNGGFRRNNYPIENIRERLQLCKTSAYFTIIDDVYSMLQEITVRYDRESKKDPMKAASRGIIFLPGFDENTVSTFVQWLNERRMYLEDANQACSLYRLATHLEVRDMAALCEGMLYSSTVKMIKMATSHRIRIASLLREDYPTRHIDPQAPNERYFPDSIRIVFGYVLREGCPSTTLKQLVVTTIRENREIYKYVKESLNESIKDMLLDADYSVAPSQSIEVGYSTSNAQHKCSKRSYEG</sequence>
<organism evidence="2 3">
    <name type="scientific">Corynespora cassiicola Philippines</name>
    <dbReference type="NCBI Taxonomy" id="1448308"/>
    <lineage>
        <taxon>Eukaryota</taxon>
        <taxon>Fungi</taxon>
        <taxon>Dikarya</taxon>
        <taxon>Ascomycota</taxon>
        <taxon>Pezizomycotina</taxon>
        <taxon>Dothideomycetes</taxon>
        <taxon>Pleosporomycetidae</taxon>
        <taxon>Pleosporales</taxon>
        <taxon>Corynesporascaceae</taxon>
        <taxon>Corynespora</taxon>
    </lineage>
</organism>
<name>A0A2T2P2V9_CORCC</name>
<gene>
    <name evidence="2" type="ORF">BS50DRAFT_240357</name>
</gene>
<protein>
    <recommendedName>
        <fullName evidence="4">BTB domain-containing protein</fullName>
    </recommendedName>
</protein>
<proteinExistence type="predicted"/>
<reference evidence="2 3" key="1">
    <citation type="journal article" date="2018" name="Front. Microbiol.">
        <title>Genome-Wide Analysis of Corynespora cassiicola Leaf Fall Disease Putative Effectors.</title>
        <authorList>
            <person name="Lopez D."/>
            <person name="Ribeiro S."/>
            <person name="Label P."/>
            <person name="Fumanal B."/>
            <person name="Venisse J.S."/>
            <person name="Kohler A."/>
            <person name="de Oliveira R.R."/>
            <person name="Labutti K."/>
            <person name="Lipzen A."/>
            <person name="Lail K."/>
            <person name="Bauer D."/>
            <person name="Ohm R.A."/>
            <person name="Barry K.W."/>
            <person name="Spatafora J."/>
            <person name="Grigoriev I.V."/>
            <person name="Martin F.M."/>
            <person name="Pujade-Renaud V."/>
        </authorList>
    </citation>
    <scope>NUCLEOTIDE SEQUENCE [LARGE SCALE GENOMIC DNA]</scope>
    <source>
        <strain evidence="2 3">Philippines</strain>
    </source>
</reference>